<feature type="compositionally biased region" description="Polar residues" evidence="1">
    <location>
        <begin position="251"/>
        <end position="264"/>
    </location>
</feature>
<feature type="compositionally biased region" description="Basic and acidic residues" evidence="1">
    <location>
        <begin position="72"/>
        <end position="99"/>
    </location>
</feature>
<keyword evidence="3" id="KW-1185">Reference proteome</keyword>
<dbReference type="OrthoDB" id="9378527at2759"/>
<feature type="region of interest" description="Disordered" evidence="1">
    <location>
        <begin position="293"/>
        <end position="347"/>
    </location>
</feature>
<proteinExistence type="predicted"/>
<feature type="compositionally biased region" description="Basic and acidic residues" evidence="1">
    <location>
        <begin position="187"/>
        <end position="237"/>
    </location>
</feature>
<evidence type="ECO:0000256" key="1">
    <source>
        <dbReference type="SAM" id="MobiDB-lite"/>
    </source>
</evidence>
<feature type="compositionally biased region" description="Basic and acidic residues" evidence="1">
    <location>
        <begin position="319"/>
        <end position="340"/>
    </location>
</feature>
<feature type="region of interest" description="Disordered" evidence="1">
    <location>
        <begin position="1"/>
        <end position="109"/>
    </location>
</feature>
<evidence type="ECO:0000313" key="2">
    <source>
        <dbReference type="EMBL" id="TRY69071.1"/>
    </source>
</evidence>
<gene>
    <name evidence="2" type="ORF">TCAL_15079</name>
</gene>
<feature type="compositionally biased region" description="Low complexity" evidence="1">
    <location>
        <begin position="302"/>
        <end position="317"/>
    </location>
</feature>
<name>A0A553NUG0_TIGCA</name>
<accession>A0A553NUG0</accession>
<organism evidence="2 3">
    <name type="scientific">Tigriopus californicus</name>
    <name type="common">Marine copepod</name>
    <dbReference type="NCBI Taxonomy" id="6832"/>
    <lineage>
        <taxon>Eukaryota</taxon>
        <taxon>Metazoa</taxon>
        <taxon>Ecdysozoa</taxon>
        <taxon>Arthropoda</taxon>
        <taxon>Crustacea</taxon>
        <taxon>Multicrustacea</taxon>
        <taxon>Hexanauplia</taxon>
        <taxon>Copepoda</taxon>
        <taxon>Harpacticoida</taxon>
        <taxon>Harpacticidae</taxon>
        <taxon>Tigriopus</taxon>
    </lineage>
</organism>
<feature type="region of interest" description="Disordered" evidence="1">
    <location>
        <begin position="149"/>
        <end position="268"/>
    </location>
</feature>
<feature type="compositionally biased region" description="Acidic residues" evidence="1">
    <location>
        <begin position="239"/>
        <end position="249"/>
    </location>
</feature>
<dbReference type="Proteomes" id="UP000318571">
    <property type="component" value="Chromosome 1"/>
</dbReference>
<dbReference type="AlphaFoldDB" id="A0A553NUG0"/>
<protein>
    <submittedName>
        <fullName evidence="2">Uncharacterized protein</fullName>
    </submittedName>
</protein>
<sequence length="377" mass="42989">MGDSNNSNLTEDKLEAASESSEYDEDEDRKSQISRFLGYTPTAPPPDFRSISPSIDNKNDWRPSRRGSPKKIRVEKLNWKAEPKVQTKHENAPRLRGDSAGRAQPIYSERLQWNAQAKVDAHNPKYRRNSDSSVRTAVVFSDKKFWKASPKVDSRNPLYDTRGRKHTPDDEQWPTTPDKNMPGYDTARYEDLDEEQRRAYLGEDRESSGYHSHHDSVKLADSIHDSIENRDDERSINSEENEEEVEETVTDQSPRVSSVTSKVSSDIEDVFNQTETMTDVNLHQNIFTVQPRPLGTSMSLESSQRSFSASNSSTTMSENKLDKENDFQKSREQQDPKDSSDDGDDPCCLCPCCCCWTVRCESQKSRKKKRSSQVGVA</sequence>
<evidence type="ECO:0000313" key="3">
    <source>
        <dbReference type="Proteomes" id="UP000318571"/>
    </source>
</evidence>
<dbReference type="EMBL" id="VCGU01000010">
    <property type="protein sequence ID" value="TRY69071.1"/>
    <property type="molecule type" value="Genomic_DNA"/>
</dbReference>
<reference evidence="2 3" key="1">
    <citation type="journal article" date="2018" name="Nat. Ecol. Evol.">
        <title>Genomic signatures of mitonuclear coevolution across populations of Tigriopus californicus.</title>
        <authorList>
            <person name="Barreto F.S."/>
            <person name="Watson E.T."/>
            <person name="Lima T.G."/>
            <person name="Willett C.S."/>
            <person name="Edmands S."/>
            <person name="Li W."/>
            <person name="Burton R.S."/>
        </authorList>
    </citation>
    <scope>NUCLEOTIDE SEQUENCE [LARGE SCALE GENOMIC DNA]</scope>
    <source>
        <strain evidence="2 3">San Diego</strain>
    </source>
</reference>
<comment type="caution">
    <text evidence="2">The sequence shown here is derived from an EMBL/GenBank/DDBJ whole genome shotgun (WGS) entry which is preliminary data.</text>
</comment>